<dbReference type="PANTHER" id="PTHR42798:SF2">
    <property type="entry name" value="ABC TRANSPORTER ATP-BINDING PROTEIN MG467-RELATED"/>
    <property type="match status" value="1"/>
</dbReference>
<name>A0ABS1E6A9_9GAMM</name>
<keyword evidence="3 7" id="KW-0547">Nucleotide-binding</keyword>
<dbReference type="Proteomes" id="UP000738126">
    <property type="component" value="Unassembled WGS sequence"/>
</dbReference>
<accession>A0ABS1E6A9</accession>
<evidence type="ECO:0000256" key="7">
    <source>
        <dbReference type="RuleBase" id="RU367068"/>
    </source>
</evidence>
<proteinExistence type="inferred from homology"/>
<dbReference type="InterPro" id="IPR011924">
    <property type="entry name" value="LolD_lipo_ATP-bd"/>
</dbReference>
<comment type="subcellular location">
    <subcellularLocation>
        <location evidence="7">Cell inner membrane</location>
        <topology evidence="7">Peripheral membrane protein</topology>
    </subcellularLocation>
</comment>
<dbReference type="NCBIfam" id="TIGR02211">
    <property type="entry name" value="LolD_lipo_ex"/>
    <property type="match status" value="1"/>
</dbReference>
<evidence type="ECO:0000259" key="8">
    <source>
        <dbReference type="PROSITE" id="PS50893"/>
    </source>
</evidence>
<keyword evidence="5 7" id="KW-1278">Translocase</keyword>
<keyword evidence="1 7" id="KW-0813">Transport</keyword>
<evidence type="ECO:0000313" key="10">
    <source>
        <dbReference type="Proteomes" id="UP000738126"/>
    </source>
</evidence>
<organism evidence="9 10">
    <name type="scientific">Halorhodospira neutriphila</name>
    <dbReference type="NCBI Taxonomy" id="168379"/>
    <lineage>
        <taxon>Bacteria</taxon>
        <taxon>Pseudomonadati</taxon>
        <taxon>Pseudomonadota</taxon>
        <taxon>Gammaproteobacteria</taxon>
        <taxon>Chromatiales</taxon>
        <taxon>Ectothiorhodospiraceae</taxon>
        <taxon>Halorhodospira</taxon>
    </lineage>
</organism>
<keyword evidence="4 7" id="KW-0067">ATP-binding</keyword>
<dbReference type="InterPro" id="IPR003593">
    <property type="entry name" value="AAA+_ATPase"/>
</dbReference>
<gene>
    <name evidence="7 9" type="primary">lolD</name>
    <name evidence="9" type="ORF">CKO13_06910</name>
</gene>
<evidence type="ECO:0000256" key="1">
    <source>
        <dbReference type="ARBA" id="ARBA00022448"/>
    </source>
</evidence>
<comment type="caution">
    <text evidence="9">The sequence shown here is derived from an EMBL/GenBank/DDBJ whole genome shotgun (WGS) entry which is preliminary data.</text>
</comment>
<evidence type="ECO:0000256" key="6">
    <source>
        <dbReference type="ARBA" id="ARBA00023136"/>
    </source>
</evidence>
<protein>
    <recommendedName>
        <fullName evidence="7">Lipoprotein-releasing system ATP-binding protein LolD</fullName>
        <ecNumber evidence="7">7.6.2.-</ecNumber>
    </recommendedName>
</protein>
<reference evidence="9 10" key="1">
    <citation type="journal article" date="2020" name="Microorganisms">
        <title>Osmotic Adaptation and Compatible Solute Biosynthesis of Phototrophic Bacteria as Revealed from Genome Analyses.</title>
        <authorList>
            <person name="Imhoff J.F."/>
            <person name="Rahn T."/>
            <person name="Kunzel S."/>
            <person name="Keller A."/>
            <person name="Neulinger S.C."/>
        </authorList>
    </citation>
    <scope>NUCLEOTIDE SEQUENCE [LARGE SCALE GENOMIC DNA]</scope>
    <source>
        <strain evidence="9 10">DSM 15116</strain>
    </source>
</reference>
<dbReference type="Gene3D" id="3.40.50.300">
    <property type="entry name" value="P-loop containing nucleotide triphosphate hydrolases"/>
    <property type="match status" value="1"/>
</dbReference>
<dbReference type="PROSITE" id="PS00211">
    <property type="entry name" value="ABC_TRANSPORTER_1"/>
    <property type="match status" value="1"/>
</dbReference>
<dbReference type="InterPro" id="IPR027417">
    <property type="entry name" value="P-loop_NTPase"/>
</dbReference>
<dbReference type="SMART" id="SM00382">
    <property type="entry name" value="AAA"/>
    <property type="match status" value="1"/>
</dbReference>
<dbReference type="CDD" id="cd03255">
    <property type="entry name" value="ABC_MJ0796_LolCDE_FtsE"/>
    <property type="match status" value="1"/>
</dbReference>
<keyword evidence="10" id="KW-1185">Reference proteome</keyword>
<evidence type="ECO:0000256" key="4">
    <source>
        <dbReference type="ARBA" id="ARBA00022840"/>
    </source>
</evidence>
<dbReference type="GO" id="GO:0005524">
    <property type="term" value="F:ATP binding"/>
    <property type="evidence" value="ECO:0007669"/>
    <property type="project" value="UniProtKB-KW"/>
</dbReference>
<dbReference type="RefSeq" id="WP_200258547.1">
    <property type="nucleotide sequence ID" value="NZ_NRSH01000065.1"/>
</dbReference>
<evidence type="ECO:0000313" key="9">
    <source>
        <dbReference type="EMBL" id="MBK1726754.1"/>
    </source>
</evidence>
<dbReference type="EC" id="7.6.2.-" evidence="7"/>
<keyword evidence="2 7" id="KW-1003">Cell membrane</keyword>
<evidence type="ECO:0000256" key="5">
    <source>
        <dbReference type="ARBA" id="ARBA00022967"/>
    </source>
</evidence>
<dbReference type="SUPFAM" id="SSF52540">
    <property type="entry name" value="P-loop containing nucleoside triphosphate hydrolases"/>
    <property type="match status" value="1"/>
</dbReference>
<comment type="similarity">
    <text evidence="7">Belongs to the ABC transporter superfamily. Lipoprotein translocase (TC 3.A.1.125) family.</text>
</comment>
<dbReference type="InterPro" id="IPR017911">
    <property type="entry name" value="MacB-like_ATP-bd"/>
</dbReference>
<keyword evidence="6 7" id="KW-0472">Membrane</keyword>
<evidence type="ECO:0000256" key="2">
    <source>
        <dbReference type="ARBA" id="ARBA00022475"/>
    </source>
</evidence>
<feature type="domain" description="ABC transporter" evidence="8">
    <location>
        <begin position="8"/>
        <end position="229"/>
    </location>
</feature>
<comment type="subunit">
    <text evidence="7">The complex is composed of two ATP-binding proteins (LolD) and two transmembrane proteins (LolC and LolE).</text>
</comment>
<keyword evidence="7" id="KW-0997">Cell inner membrane</keyword>
<sequence>MSEQPPVIACRGVAKRFREGPQQLEILSGVALRVAAGEQVAVVGPSGSGKSTLLHILGGLDTPSAGEVRVAGEPIYALGQGARGRLRNRALGFIYQFHHLLPEFTALENVAMPLLIRRRPRRAARAAARQTLERIGLGERLEHRPAELSGGERQRVAIARAAVTEPACILADEPTGNLDRQTAVRVFELLQELNRELGTALIFVTHDRELAGRTERVLEIAEGQLRPAAG</sequence>
<dbReference type="InterPro" id="IPR003439">
    <property type="entry name" value="ABC_transporter-like_ATP-bd"/>
</dbReference>
<keyword evidence="9" id="KW-0449">Lipoprotein</keyword>
<comment type="function">
    <text evidence="7">Part of the ABC transporter complex LolCDE involved in the translocation of mature outer membrane-directed lipoproteins, from the inner membrane to the periplasmic chaperone, LolA. Responsible for the formation of the LolA-lipoprotein complex in an ATP-dependent manner.</text>
</comment>
<evidence type="ECO:0000256" key="3">
    <source>
        <dbReference type="ARBA" id="ARBA00022741"/>
    </source>
</evidence>
<dbReference type="PROSITE" id="PS50893">
    <property type="entry name" value="ABC_TRANSPORTER_2"/>
    <property type="match status" value="1"/>
</dbReference>
<dbReference type="InterPro" id="IPR017871">
    <property type="entry name" value="ABC_transporter-like_CS"/>
</dbReference>
<dbReference type="PANTHER" id="PTHR42798">
    <property type="entry name" value="LIPOPROTEIN-RELEASING SYSTEM ATP-BINDING PROTEIN LOLD"/>
    <property type="match status" value="1"/>
</dbReference>
<dbReference type="Pfam" id="PF00005">
    <property type="entry name" value="ABC_tran"/>
    <property type="match status" value="1"/>
</dbReference>
<dbReference type="EMBL" id="NRSH01000065">
    <property type="protein sequence ID" value="MBK1726754.1"/>
    <property type="molecule type" value="Genomic_DNA"/>
</dbReference>